<dbReference type="RefSeq" id="WP_184700201.1">
    <property type="nucleotide sequence ID" value="NZ_BAABEG010000005.1"/>
</dbReference>
<evidence type="ECO:0000313" key="2">
    <source>
        <dbReference type="EMBL" id="MBB6355808.1"/>
    </source>
</evidence>
<dbReference type="PANTHER" id="PTHR34219">
    <property type="entry name" value="IRON-REGULATED INNER MEMBRANE PROTEIN-RELATED"/>
    <property type="match status" value="1"/>
</dbReference>
<gene>
    <name evidence="2" type="ORF">GGR00_003613</name>
</gene>
<dbReference type="Pfam" id="PF03929">
    <property type="entry name" value="PepSY_TM"/>
    <property type="match status" value="1"/>
</dbReference>
<feature type="transmembrane region" description="Helical" evidence="1">
    <location>
        <begin position="149"/>
        <end position="169"/>
    </location>
</feature>
<keyword evidence="1" id="KW-0812">Transmembrane</keyword>
<feature type="transmembrane region" description="Helical" evidence="1">
    <location>
        <begin position="21"/>
        <end position="45"/>
    </location>
</feature>
<comment type="caution">
    <text evidence="2">The sequence shown here is derived from an EMBL/GenBank/DDBJ whole genome shotgun (WGS) entry which is preliminary data.</text>
</comment>
<evidence type="ECO:0000313" key="3">
    <source>
        <dbReference type="Proteomes" id="UP000536262"/>
    </source>
</evidence>
<keyword evidence="1" id="KW-1133">Transmembrane helix</keyword>
<dbReference type="AlphaFoldDB" id="A0A7X0FAB1"/>
<evidence type="ECO:0000256" key="1">
    <source>
        <dbReference type="SAM" id="Phobius"/>
    </source>
</evidence>
<sequence>MQPRLPDQTVSTRLYRSIWRWHFYAGIVVIPFLIVSALTGMIMLYGNSIETFLGAKHYVAPDGERASLVEQGEAAISAIPGSSLKLLVNPASSDRASVFIVDADGKNVVVSVDPHGPKVVHSIVKDNTWFYWANNIHGTLLIGTIGDRIMEIAAGLGIVLVLTGLYMWWPRNGRTLTRALVPNFAARGRAAWKELHVSAGFYMAVVLLFFLISGLSWAGIWGEKITQAWSTFPAEKWDNVPLSDKTHASMNHGALKEVPWAIEQTAMPVSGSEAGASGVPEGTPVNLDTVAALARTIGFDGQFRINVPQGEDGVFTISADSMDGDTTNATGDRTVHVDQYTGKVLAEVGFSDYSLPGKAMAVGIALHQGNLGPLNTALNLLFCLFILFMCFSGVVMWWKRRPAGQLGAPLYPRDFRAPVAIMAIAVVVCLIFPLTGLGIALFALIDFLLPKRLKEAGAQSVPA</sequence>
<dbReference type="InterPro" id="IPR005625">
    <property type="entry name" value="PepSY-ass_TM"/>
</dbReference>
<keyword evidence="1" id="KW-0472">Membrane</keyword>
<protein>
    <submittedName>
        <fullName evidence="2">Putative iron-regulated membrane protein</fullName>
    </submittedName>
</protein>
<reference evidence="2 3" key="1">
    <citation type="submission" date="2020-08" db="EMBL/GenBank/DDBJ databases">
        <title>Genomic Encyclopedia of Type Strains, Phase IV (KMG-IV): sequencing the most valuable type-strain genomes for metagenomic binning, comparative biology and taxonomic classification.</title>
        <authorList>
            <person name="Goeker M."/>
        </authorList>
    </citation>
    <scope>NUCLEOTIDE SEQUENCE [LARGE SCALE GENOMIC DNA]</scope>
    <source>
        <strain evidence="2 3">DSM 7051</strain>
    </source>
</reference>
<feature type="transmembrane region" description="Helical" evidence="1">
    <location>
        <begin position="419"/>
        <end position="445"/>
    </location>
</feature>
<organism evidence="2 3">
    <name type="scientific">Aminobacter aganoensis</name>
    <dbReference type="NCBI Taxonomy" id="83264"/>
    <lineage>
        <taxon>Bacteria</taxon>
        <taxon>Pseudomonadati</taxon>
        <taxon>Pseudomonadota</taxon>
        <taxon>Alphaproteobacteria</taxon>
        <taxon>Hyphomicrobiales</taxon>
        <taxon>Phyllobacteriaceae</taxon>
        <taxon>Aminobacter</taxon>
    </lineage>
</organism>
<accession>A0A7X0FAB1</accession>
<dbReference type="PANTHER" id="PTHR34219:SF1">
    <property type="entry name" value="PEPSY DOMAIN-CONTAINING PROTEIN"/>
    <property type="match status" value="1"/>
</dbReference>
<dbReference type="Proteomes" id="UP000536262">
    <property type="component" value="Unassembled WGS sequence"/>
</dbReference>
<keyword evidence="3" id="KW-1185">Reference proteome</keyword>
<feature type="transmembrane region" description="Helical" evidence="1">
    <location>
        <begin position="377"/>
        <end position="398"/>
    </location>
</feature>
<feature type="transmembrane region" description="Helical" evidence="1">
    <location>
        <begin position="199"/>
        <end position="220"/>
    </location>
</feature>
<dbReference type="EMBL" id="JACHOU010000009">
    <property type="protein sequence ID" value="MBB6355808.1"/>
    <property type="molecule type" value="Genomic_DNA"/>
</dbReference>
<proteinExistence type="predicted"/>
<name>A0A7X0FAB1_9HYPH</name>